<dbReference type="SUPFAM" id="SSF48452">
    <property type="entry name" value="TPR-like"/>
    <property type="match status" value="1"/>
</dbReference>
<name>A0AAD9T6Y3_9HELO</name>
<dbReference type="InterPro" id="IPR011990">
    <property type="entry name" value="TPR-like_helical_dom_sf"/>
</dbReference>
<dbReference type="Gene3D" id="1.25.40.10">
    <property type="entry name" value="Tetratricopeptide repeat domain"/>
    <property type="match status" value="1"/>
</dbReference>
<sequence>MLKMPKQKQFLTDKKKSKHAPTIPETADDYLAAGVNFEEAGEKWRGGDAAKSTRFFVRAIECYDEGLEKFPKSFDLAYNKARVQYELTQHPKLLKQLPGSLIDLLKTALDSSKYALSLNCENADVLFNTAQILTSLSENGSELPEGPTPLHLVQEALRLFQQCLGVQERQAQASAAQTEEADSTFAAANEAQSDHTIETEQSSISLAVESSMDIDEGKEPMQDERWAIIVEPVTNDVLLDTALAQLEALTQMCGLIVDAHQDAILWIQTYVQDLIETKLQSYIIGTNRSLEASIARAAFVSALTNLQFQACTLSAKTYADEIRAAYDFEMSNSAEGLCSFAEALMTFNTTVRFGSNDPNTLDYRWTSLSLALKYLTSASKIHGADNLAKIHIARGDVEISRFQLGQNGWAYKSAVDNKDTLLRNAGKFYVGAKGLAAANGWEEEGFEATLKGYLAQGLLGDGTAFKAALEQSAKSRRLLTEIVDEGLINTEQLASMGTGIHI</sequence>
<proteinExistence type="predicted"/>
<evidence type="ECO:0000313" key="2">
    <source>
        <dbReference type="EMBL" id="KAK2630326.1"/>
    </source>
</evidence>
<keyword evidence="3" id="KW-1185">Reference proteome</keyword>
<accession>A0AAD9T6Y3</accession>
<protein>
    <submittedName>
        <fullName evidence="2">Uncharacterized protein</fullName>
    </submittedName>
</protein>
<dbReference type="EMBL" id="JAUBYV010000001">
    <property type="protein sequence ID" value="KAK2630326.1"/>
    <property type="molecule type" value="Genomic_DNA"/>
</dbReference>
<reference evidence="2" key="1">
    <citation type="submission" date="2023-06" db="EMBL/GenBank/DDBJ databases">
        <title>Draft genome of Marssonina rosae.</title>
        <authorList>
            <person name="Cheng Q."/>
        </authorList>
    </citation>
    <scope>NUCLEOTIDE SEQUENCE</scope>
    <source>
        <strain evidence="2">R4</strain>
    </source>
</reference>
<feature type="region of interest" description="Disordered" evidence="1">
    <location>
        <begin position="1"/>
        <end position="21"/>
    </location>
</feature>
<evidence type="ECO:0000256" key="1">
    <source>
        <dbReference type="SAM" id="MobiDB-lite"/>
    </source>
</evidence>
<evidence type="ECO:0000313" key="3">
    <source>
        <dbReference type="Proteomes" id="UP001285354"/>
    </source>
</evidence>
<organism evidence="2 3">
    <name type="scientific">Diplocarpon rosae</name>
    <dbReference type="NCBI Taxonomy" id="946125"/>
    <lineage>
        <taxon>Eukaryota</taxon>
        <taxon>Fungi</taxon>
        <taxon>Dikarya</taxon>
        <taxon>Ascomycota</taxon>
        <taxon>Pezizomycotina</taxon>
        <taxon>Leotiomycetes</taxon>
        <taxon>Helotiales</taxon>
        <taxon>Drepanopezizaceae</taxon>
        <taxon>Diplocarpon</taxon>
    </lineage>
</organism>
<comment type="caution">
    <text evidence="2">The sequence shown here is derived from an EMBL/GenBank/DDBJ whole genome shotgun (WGS) entry which is preliminary data.</text>
</comment>
<dbReference type="AlphaFoldDB" id="A0AAD9T6Y3"/>
<gene>
    <name evidence="2" type="ORF">QTJ16_001146</name>
</gene>
<dbReference type="Proteomes" id="UP001285354">
    <property type="component" value="Unassembled WGS sequence"/>
</dbReference>